<protein>
    <recommendedName>
        <fullName evidence="3">General stress protein 17M-like domain-containing protein</fullName>
    </recommendedName>
</protein>
<evidence type="ECO:0008006" key="3">
    <source>
        <dbReference type="Google" id="ProtNLM"/>
    </source>
</evidence>
<reference evidence="2" key="1">
    <citation type="journal article" date="2019" name="Int. J. Syst. Evol. Microbiol.">
        <title>The Global Catalogue of Microorganisms (GCM) 10K type strain sequencing project: providing services to taxonomists for standard genome sequencing and annotation.</title>
        <authorList>
            <consortium name="The Broad Institute Genomics Platform"/>
            <consortium name="The Broad Institute Genome Sequencing Center for Infectious Disease"/>
            <person name="Wu L."/>
            <person name="Ma J."/>
        </authorList>
    </citation>
    <scope>NUCLEOTIDE SEQUENCE [LARGE SCALE GENOMIC DNA]</scope>
    <source>
        <strain evidence="2">R28</strain>
    </source>
</reference>
<comment type="caution">
    <text evidence="1">The sequence shown here is derived from an EMBL/GenBank/DDBJ whole genome shotgun (WGS) entry which is preliminary data.</text>
</comment>
<evidence type="ECO:0000313" key="2">
    <source>
        <dbReference type="Proteomes" id="UP001597383"/>
    </source>
</evidence>
<keyword evidence="2" id="KW-1185">Reference proteome</keyword>
<gene>
    <name evidence="1" type="ORF">ACFSJF_13615</name>
</gene>
<accession>A0ABW4W3M1</accession>
<organism evidence="1 2">
    <name type="scientific">Ornithinibacillus salinisoli</name>
    <dbReference type="NCBI Taxonomy" id="1848459"/>
    <lineage>
        <taxon>Bacteria</taxon>
        <taxon>Bacillati</taxon>
        <taxon>Bacillota</taxon>
        <taxon>Bacilli</taxon>
        <taxon>Bacillales</taxon>
        <taxon>Bacillaceae</taxon>
        <taxon>Ornithinibacillus</taxon>
    </lineage>
</organism>
<dbReference type="EMBL" id="JBHUHQ010000018">
    <property type="protein sequence ID" value="MFD2045313.1"/>
    <property type="molecule type" value="Genomic_DNA"/>
</dbReference>
<dbReference type="RefSeq" id="WP_377557955.1">
    <property type="nucleotide sequence ID" value="NZ_JBHUHQ010000018.1"/>
</dbReference>
<proteinExistence type="predicted"/>
<name>A0ABW4W3M1_9BACI</name>
<evidence type="ECO:0000313" key="1">
    <source>
        <dbReference type="EMBL" id="MFD2045313.1"/>
    </source>
</evidence>
<sequence>MAKQIMGYFQTEDDALSAEASLKTLHSYEITIDTISGDGGFGGENAFAPFSSTSETAFNIGYSAFYNLEISNDDDNRIYVLNGMVDDADYEEAKLILNRNKGLEKLKNSKKNQ</sequence>
<dbReference type="Proteomes" id="UP001597383">
    <property type="component" value="Unassembled WGS sequence"/>
</dbReference>